<evidence type="ECO:0000313" key="2">
    <source>
        <dbReference type="EMBL" id="KAK6640089.1"/>
    </source>
</evidence>
<name>A0AAN8P313_POLSC</name>
<proteinExistence type="predicted"/>
<evidence type="ECO:0000313" key="3">
    <source>
        <dbReference type="Proteomes" id="UP001372834"/>
    </source>
</evidence>
<sequence>MGKTSSIGRDKTQVLSRAMSQRQTNKFPRALPKSIQKGITAAQLLIFAFKKDG</sequence>
<reference evidence="2 3" key="1">
    <citation type="submission" date="2023-10" db="EMBL/GenBank/DDBJ databases">
        <title>Genomes of two closely related lineages of the louse Polyplax serrata with different host specificities.</title>
        <authorList>
            <person name="Martinu J."/>
            <person name="Tarabai H."/>
            <person name="Stefka J."/>
            <person name="Hypsa V."/>
        </authorList>
    </citation>
    <scope>NUCLEOTIDE SEQUENCE [LARGE SCALE GENOMIC DNA]</scope>
    <source>
        <strain evidence="2">HR10_N</strain>
    </source>
</reference>
<comment type="caution">
    <text evidence="2">The sequence shown here is derived from an EMBL/GenBank/DDBJ whole genome shotgun (WGS) entry which is preliminary data.</text>
</comment>
<protein>
    <submittedName>
        <fullName evidence="2">Uncharacterized protein</fullName>
    </submittedName>
</protein>
<organism evidence="2 3">
    <name type="scientific">Polyplax serrata</name>
    <name type="common">Common mouse louse</name>
    <dbReference type="NCBI Taxonomy" id="468196"/>
    <lineage>
        <taxon>Eukaryota</taxon>
        <taxon>Metazoa</taxon>
        <taxon>Ecdysozoa</taxon>
        <taxon>Arthropoda</taxon>
        <taxon>Hexapoda</taxon>
        <taxon>Insecta</taxon>
        <taxon>Pterygota</taxon>
        <taxon>Neoptera</taxon>
        <taxon>Paraneoptera</taxon>
        <taxon>Psocodea</taxon>
        <taxon>Troctomorpha</taxon>
        <taxon>Phthiraptera</taxon>
        <taxon>Anoplura</taxon>
        <taxon>Polyplacidae</taxon>
        <taxon>Polyplax</taxon>
    </lineage>
</organism>
<dbReference type="EMBL" id="JAWJWE010000003">
    <property type="protein sequence ID" value="KAK6640089.1"/>
    <property type="molecule type" value="Genomic_DNA"/>
</dbReference>
<dbReference type="Proteomes" id="UP001372834">
    <property type="component" value="Unassembled WGS sequence"/>
</dbReference>
<dbReference type="AlphaFoldDB" id="A0AAN8P313"/>
<feature type="compositionally biased region" description="Polar residues" evidence="1">
    <location>
        <begin position="1"/>
        <end position="26"/>
    </location>
</feature>
<feature type="region of interest" description="Disordered" evidence="1">
    <location>
        <begin position="1"/>
        <end position="31"/>
    </location>
</feature>
<evidence type="ECO:0000256" key="1">
    <source>
        <dbReference type="SAM" id="MobiDB-lite"/>
    </source>
</evidence>
<gene>
    <name evidence="2" type="ORF">RUM43_008366</name>
</gene>
<accession>A0AAN8P313</accession>